<evidence type="ECO:0000256" key="1">
    <source>
        <dbReference type="SAM" id="Phobius"/>
    </source>
</evidence>
<reference evidence="2 3" key="1">
    <citation type="submission" date="2016-01" db="EMBL/GenBank/DDBJ databases">
        <title>Whole genome sequencing of Myroides marinus L41.</title>
        <authorList>
            <person name="Hong K.W."/>
        </authorList>
    </citation>
    <scope>NUCLEOTIDE SEQUENCE [LARGE SCALE GENOMIC DNA]</scope>
    <source>
        <strain evidence="2 3">L41</strain>
    </source>
</reference>
<evidence type="ECO:0000313" key="3">
    <source>
        <dbReference type="Proteomes" id="UP000076630"/>
    </source>
</evidence>
<organism evidence="2 3">
    <name type="scientific">Myroides marinus</name>
    <dbReference type="NCBI Taxonomy" id="703342"/>
    <lineage>
        <taxon>Bacteria</taxon>
        <taxon>Pseudomonadati</taxon>
        <taxon>Bacteroidota</taxon>
        <taxon>Flavobacteriia</taxon>
        <taxon>Flavobacteriales</taxon>
        <taxon>Flavobacteriaceae</taxon>
        <taxon>Myroides</taxon>
    </lineage>
</organism>
<keyword evidence="3" id="KW-1185">Reference proteome</keyword>
<feature type="transmembrane region" description="Helical" evidence="1">
    <location>
        <begin position="91"/>
        <end position="112"/>
    </location>
</feature>
<dbReference type="RefSeq" id="WP_038986911.1">
    <property type="nucleotide sequence ID" value="NZ_JWJO01000037.1"/>
</dbReference>
<keyword evidence="1" id="KW-1133">Transmembrane helix</keyword>
<sequence length="116" mass="13387">MLSNSKLQFLKELKSNNFYPFTKDIEDDVYEFILELKTKQIVHIENYQVSIVNQQAIDQMINSKSSDYSESMNHQQNQTPYPAKTSFTKKIISLIMLLAAIAGIVSLILDVIKRNE</sequence>
<accession>A0A164A2G2</accession>
<keyword evidence="1" id="KW-0472">Membrane</keyword>
<gene>
    <name evidence="2" type="ORF">AV926_04815</name>
</gene>
<proteinExistence type="predicted"/>
<name>A0A164A2G2_9FLAO</name>
<dbReference type="Proteomes" id="UP000076630">
    <property type="component" value="Unassembled WGS sequence"/>
</dbReference>
<comment type="caution">
    <text evidence="2">The sequence shown here is derived from an EMBL/GenBank/DDBJ whole genome shotgun (WGS) entry which is preliminary data.</text>
</comment>
<evidence type="ECO:0000313" key="2">
    <source>
        <dbReference type="EMBL" id="KZE82873.1"/>
    </source>
</evidence>
<protein>
    <submittedName>
        <fullName evidence="2">Uncharacterized protein</fullName>
    </submittedName>
</protein>
<dbReference type="EMBL" id="LQNU01000041">
    <property type="protein sequence ID" value="KZE82873.1"/>
    <property type="molecule type" value="Genomic_DNA"/>
</dbReference>
<dbReference type="AlphaFoldDB" id="A0A164A2G2"/>
<keyword evidence="1" id="KW-0812">Transmembrane</keyword>